<dbReference type="InterPro" id="IPR006129">
    <property type="entry name" value="AdhesinB"/>
</dbReference>
<dbReference type="SUPFAM" id="SSF53807">
    <property type="entry name" value="Helical backbone' metal receptor"/>
    <property type="match status" value="1"/>
</dbReference>
<evidence type="ECO:0000256" key="1">
    <source>
        <dbReference type="ARBA" id="ARBA00004196"/>
    </source>
</evidence>
<evidence type="ECO:0000256" key="3">
    <source>
        <dbReference type="ARBA" id="ARBA00022448"/>
    </source>
</evidence>
<dbReference type="GO" id="GO:0007155">
    <property type="term" value="P:cell adhesion"/>
    <property type="evidence" value="ECO:0007669"/>
    <property type="project" value="InterPro"/>
</dbReference>
<dbReference type="InterPro" id="IPR006127">
    <property type="entry name" value="ZnuA-like"/>
</dbReference>
<dbReference type="GO" id="GO:0030001">
    <property type="term" value="P:metal ion transport"/>
    <property type="evidence" value="ECO:0007669"/>
    <property type="project" value="InterPro"/>
</dbReference>
<comment type="subcellular location">
    <subcellularLocation>
        <location evidence="1">Cell envelope</location>
    </subcellularLocation>
</comment>
<dbReference type="AlphaFoldDB" id="A0A146G6X7"/>
<evidence type="ECO:0000256" key="2">
    <source>
        <dbReference type="ARBA" id="ARBA00011028"/>
    </source>
</evidence>
<comment type="caution">
    <text evidence="8">The sequence shown here is derived from an EMBL/GenBank/DDBJ whole genome shotgun (WGS) entry which is preliminary data.</text>
</comment>
<dbReference type="PANTHER" id="PTHR42953">
    <property type="entry name" value="HIGH-AFFINITY ZINC UPTAKE SYSTEM PROTEIN ZNUA-RELATED"/>
    <property type="match status" value="1"/>
</dbReference>
<dbReference type="InterPro" id="IPR006128">
    <property type="entry name" value="Lipoprotein_PsaA-like"/>
</dbReference>
<keyword evidence="9" id="KW-1185">Reference proteome</keyword>
<keyword evidence="4" id="KW-0479">Metal-binding</keyword>
<dbReference type="InterPro" id="IPR050492">
    <property type="entry name" value="Bact_metal-bind_prot9"/>
</dbReference>
<accession>A0A146G6X7</accession>
<feature type="signal peptide" evidence="7">
    <location>
        <begin position="1"/>
        <end position="17"/>
    </location>
</feature>
<keyword evidence="5 7" id="KW-0732">Signal</keyword>
<dbReference type="EMBL" id="BDCO01000002">
    <property type="protein sequence ID" value="GAT33475.1"/>
    <property type="molecule type" value="Genomic_DNA"/>
</dbReference>
<dbReference type="GO" id="GO:0046872">
    <property type="term" value="F:metal ion binding"/>
    <property type="evidence" value="ECO:0007669"/>
    <property type="project" value="UniProtKB-KW"/>
</dbReference>
<feature type="chain" id="PRO_5007524740" evidence="7">
    <location>
        <begin position="18"/>
        <end position="302"/>
    </location>
</feature>
<organism evidence="8 9">
    <name type="scientific">Terrimicrobium sacchariphilum</name>
    <dbReference type="NCBI Taxonomy" id="690879"/>
    <lineage>
        <taxon>Bacteria</taxon>
        <taxon>Pseudomonadati</taxon>
        <taxon>Verrucomicrobiota</taxon>
        <taxon>Terrimicrobiia</taxon>
        <taxon>Terrimicrobiales</taxon>
        <taxon>Terrimicrobiaceae</taxon>
        <taxon>Terrimicrobium</taxon>
    </lineage>
</organism>
<dbReference type="GO" id="GO:0030313">
    <property type="term" value="C:cell envelope"/>
    <property type="evidence" value="ECO:0007669"/>
    <property type="project" value="UniProtKB-SubCell"/>
</dbReference>
<sequence>MKLAIIAFLAGAVALQAADTVPVASLSTVLSDIATNVGGDKVTVTSIVKPGIDPHEFEPSPGDVKAISQAKLVLAAGLGFESFLSKVKTAVGSGPTFVIVGESITPIMTTEEEDHDGHDHEHIAPNADGKVPDPHWWHSIENVKIATRVIRDALIQIDPANTATYQENAKAYLAKLNDLAKWTKIEIAKLPKSKRILVTSHDALGYFARDYSFEIFPVQGISTSDQPSSQKVQLLIKEIKDKGVKAIFAENIENPKVLSEITRETGAKLGGTIYADGLGDKEANTYDSMIRHNVTTIVEALQ</sequence>
<keyword evidence="3 6" id="KW-0813">Transport</keyword>
<gene>
    <name evidence="8" type="ORF">TSACC_21892</name>
</gene>
<dbReference type="Proteomes" id="UP000076023">
    <property type="component" value="Unassembled WGS sequence"/>
</dbReference>
<evidence type="ECO:0000313" key="9">
    <source>
        <dbReference type="Proteomes" id="UP000076023"/>
    </source>
</evidence>
<protein>
    <submittedName>
        <fullName evidence="8">Zinc/manganese transport system substrate-binding protein</fullName>
    </submittedName>
</protein>
<name>A0A146G6X7_TERSA</name>
<dbReference type="RefSeq" id="WP_075079204.1">
    <property type="nucleotide sequence ID" value="NZ_BDCO01000002.1"/>
</dbReference>
<evidence type="ECO:0000256" key="4">
    <source>
        <dbReference type="ARBA" id="ARBA00022723"/>
    </source>
</evidence>
<reference evidence="9" key="1">
    <citation type="journal article" date="2017" name="Genome Announc.">
        <title>Draft Genome Sequence of Terrimicrobium sacchariphilum NM-5T, a Facultative Anaerobic Soil Bacterium of the Class Spartobacteria.</title>
        <authorList>
            <person name="Qiu Y.L."/>
            <person name="Tourlousse D.M."/>
            <person name="Matsuura N."/>
            <person name="Ohashi A."/>
            <person name="Sekiguchi Y."/>
        </authorList>
    </citation>
    <scope>NUCLEOTIDE SEQUENCE [LARGE SCALE GENOMIC DNA]</scope>
    <source>
        <strain evidence="9">NM-5</strain>
    </source>
</reference>
<dbReference type="FunCoup" id="A0A146G6X7">
    <property type="interactions" value="172"/>
</dbReference>
<proteinExistence type="inferred from homology"/>
<dbReference type="PANTHER" id="PTHR42953:SF1">
    <property type="entry name" value="METAL-BINDING PROTEIN HI_0362-RELATED"/>
    <property type="match status" value="1"/>
</dbReference>
<evidence type="ECO:0000313" key="8">
    <source>
        <dbReference type="EMBL" id="GAT33475.1"/>
    </source>
</evidence>
<evidence type="ECO:0000256" key="6">
    <source>
        <dbReference type="RuleBase" id="RU003512"/>
    </source>
</evidence>
<dbReference type="PRINTS" id="PR00690">
    <property type="entry name" value="ADHESNFAMILY"/>
</dbReference>
<evidence type="ECO:0000256" key="5">
    <source>
        <dbReference type="ARBA" id="ARBA00022729"/>
    </source>
</evidence>
<comment type="similarity">
    <text evidence="2 6">Belongs to the bacterial solute-binding protein 9 family.</text>
</comment>
<dbReference type="InParanoid" id="A0A146G6X7"/>
<dbReference type="STRING" id="690879.TSACC_21892"/>
<evidence type="ECO:0000256" key="7">
    <source>
        <dbReference type="SAM" id="SignalP"/>
    </source>
</evidence>
<dbReference type="Pfam" id="PF01297">
    <property type="entry name" value="ZnuA"/>
    <property type="match status" value="1"/>
</dbReference>
<dbReference type="PRINTS" id="PR00691">
    <property type="entry name" value="ADHESINB"/>
</dbReference>
<dbReference type="OrthoDB" id="9793396at2"/>
<dbReference type="Gene3D" id="3.40.50.1980">
    <property type="entry name" value="Nitrogenase molybdenum iron protein domain"/>
    <property type="match status" value="2"/>
</dbReference>